<reference evidence="1 2" key="1">
    <citation type="submission" date="2015-10" db="EMBL/GenBank/DDBJ databases">
        <title>Genomic differences between typical nodule nitrogen-fixing rhizobial strains and those coming from bean seeds.</title>
        <authorList>
            <person name="Peralta H."/>
            <person name="Aguilar-Vera A."/>
            <person name="Diaz R."/>
            <person name="Mora Y."/>
            <person name="Martinez-Batallar G."/>
            <person name="Salazar E."/>
            <person name="Vargas-Lagunas C."/>
            <person name="Encarnacion S."/>
            <person name="Girard L."/>
            <person name="Mora J."/>
        </authorList>
    </citation>
    <scope>NUCLEOTIDE SEQUENCE [LARGE SCALE GENOMIC DNA]</scope>
    <source>
        <strain evidence="1 2">CFNEI 73</strain>
        <plasmid evidence="1 2">B</plasmid>
    </source>
</reference>
<organism evidence="1 2">
    <name type="scientific">Sinorhizobium americanum</name>
    <dbReference type="NCBI Taxonomy" id="194963"/>
    <lineage>
        <taxon>Bacteria</taxon>
        <taxon>Pseudomonadati</taxon>
        <taxon>Pseudomonadota</taxon>
        <taxon>Alphaproteobacteria</taxon>
        <taxon>Hyphomicrobiales</taxon>
        <taxon>Rhizobiaceae</taxon>
        <taxon>Sinorhizobium/Ensifer group</taxon>
        <taxon>Sinorhizobium</taxon>
    </lineage>
</organism>
<geneLocation type="plasmid" evidence="1 2">
    <name>B</name>
</geneLocation>
<dbReference type="EMBL" id="CP013109">
    <property type="protein sequence ID" value="APG93475.1"/>
    <property type="molecule type" value="Genomic_DNA"/>
</dbReference>
<proteinExistence type="predicted"/>
<evidence type="ECO:0000313" key="1">
    <source>
        <dbReference type="EMBL" id="APG93475.1"/>
    </source>
</evidence>
<dbReference type="Proteomes" id="UP000182306">
    <property type="component" value="Plasmid B"/>
</dbReference>
<dbReference type="AlphaFoldDB" id="A0A1L3LTR6"/>
<accession>A0A1L3LTR6</accession>
<sequence length="57" mass="5870">MARSASTALDLAQVNSTPAAVAAVGRLATTIEIAFPLEGTRGTGHLLAELGRMLFTE</sequence>
<evidence type="ECO:0000313" key="2">
    <source>
        <dbReference type="Proteomes" id="UP000182306"/>
    </source>
</evidence>
<dbReference type="KEGG" id="same:SAMCFNEI73_pB0278"/>
<keyword evidence="2" id="KW-1185">Reference proteome</keyword>
<protein>
    <submittedName>
        <fullName evidence="1">Uncharacterized protein</fullName>
    </submittedName>
</protein>
<dbReference type="RefSeq" id="WP_234782345.1">
    <property type="nucleotide sequence ID" value="NZ_CP013109.1"/>
</dbReference>
<gene>
    <name evidence="1" type="ORF">SAMCFNEI73_pB0278</name>
</gene>
<name>A0A1L3LTR6_9HYPH</name>
<keyword evidence="1" id="KW-0614">Plasmid</keyword>